<evidence type="ECO:0000256" key="1">
    <source>
        <dbReference type="SAM" id="MobiDB-lite"/>
    </source>
</evidence>
<proteinExistence type="predicted"/>
<feature type="region of interest" description="Disordered" evidence="1">
    <location>
        <begin position="17"/>
        <end position="107"/>
    </location>
</feature>
<gene>
    <name evidence="2" type="ORF">MONAX_5E020862</name>
</gene>
<organism evidence="2 3">
    <name type="scientific">Marmota monax</name>
    <name type="common">Woodchuck</name>
    <dbReference type="NCBI Taxonomy" id="9995"/>
    <lineage>
        <taxon>Eukaryota</taxon>
        <taxon>Metazoa</taxon>
        <taxon>Chordata</taxon>
        <taxon>Craniata</taxon>
        <taxon>Vertebrata</taxon>
        <taxon>Euteleostomi</taxon>
        <taxon>Mammalia</taxon>
        <taxon>Eutheria</taxon>
        <taxon>Euarchontoglires</taxon>
        <taxon>Glires</taxon>
        <taxon>Rodentia</taxon>
        <taxon>Sciuromorpha</taxon>
        <taxon>Sciuridae</taxon>
        <taxon>Xerinae</taxon>
        <taxon>Marmotini</taxon>
        <taxon>Marmota</taxon>
    </lineage>
</organism>
<comment type="caution">
    <text evidence="2">The sequence shown here is derived from an EMBL/GenBank/DDBJ whole genome shotgun (WGS) entry which is preliminary data.</text>
</comment>
<dbReference type="Proteomes" id="UP000335636">
    <property type="component" value="Unassembled WGS sequence"/>
</dbReference>
<dbReference type="AlphaFoldDB" id="A0A5E4BIA7"/>
<accession>A0A5E4BIA7</accession>
<dbReference type="EMBL" id="CABDUW010000444">
    <property type="protein sequence ID" value="VTJ68946.1"/>
    <property type="molecule type" value="Genomic_DNA"/>
</dbReference>
<protein>
    <submittedName>
        <fullName evidence="2">Uncharacterized protein</fullName>
    </submittedName>
</protein>
<evidence type="ECO:0000313" key="3">
    <source>
        <dbReference type="Proteomes" id="UP000335636"/>
    </source>
</evidence>
<keyword evidence="3" id="KW-1185">Reference proteome</keyword>
<name>A0A5E4BIA7_MARMO</name>
<evidence type="ECO:0000313" key="2">
    <source>
        <dbReference type="EMBL" id="VTJ68946.1"/>
    </source>
</evidence>
<reference evidence="2" key="1">
    <citation type="submission" date="2019-04" db="EMBL/GenBank/DDBJ databases">
        <authorList>
            <person name="Alioto T."/>
            <person name="Alioto T."/>
        </authorList>
    </citation>
    <scope>NUCLEOTIDE SEQUENCE [LARGE SCALE GENOMIC DNA]</scope>
</reference>
<sequence>MVTPCLLGVPSSRALTQIPGSRLRGGSGSCAIPKGSPSPGEEPHGRASPSNRLAPVAQSRASSLCAEDSAPAAGRAGQVEQEPRGHHPLPGPEALKGVNHPTPCAHP</sequence>